<evidence type="ECO:0000313" key="3">
    <source>
        <dbReference type="Proteomes" id="UP001139319"/>
    </source>
</evidence>
<dbReference type="EMBL" id="JAMFTH010000001">
    <property type="protein sequence ID" value="MCP8898182.1"/>
    <property type="molecule type" value="Genomic_DNA"/>
</dbReference>
<reference evidence="2" key="2">
    <citation type="submission" date="2023-01" db="EMBL/GenBank/DDBJ databases">
        <title>Gilvimarinus xylanilyticus HB14 isolated from Caulerpa lentillifera aquaculture base in Hainan, China.</title>
        <authorList>
            <person name="Zhang Y.-J."/>
        </authorList>
    </citation>
    <scope>NUCLEOTIDE SEQUENCE</scope>
    <source>
        <strain evidence="2">HB14</strain>
    </source>
</reference>
<evidence type="ECO:0000256" key="1">
    <source>
        <dbReference type="SAM" id="MobiDB-lite"/>
    </source>
</evidence>
<dbReference type="RefSeq" id="WP_253966471.1">
    <property type="nucleotide sequence ID" value="NZ_JAMFTH010000001.1"/>
</dbReference>
<organism evidence="2 3">
    <name type="scientific">Gilvimarinus xylanilyticus</name>
    <dbReference type="NCBI Taxonomy" id="2944139"/>
    <lineage>
        <taxon>Bacteria</taxon>
        <taxon>Pseudomonadati</taxon>
        <taxon>Pseudomonadota</taxon>
        <taxon>Gammaproteobacteria</taxon>
        <taxon>Cellvibrionales</taxon>
        <taxon>Cellvibrionaceae</taxon>
        <taxon>Gilvimarinus</taxon>
    </lineage>
</organism>
<proteinExistence type="predicted"/>
<gene>
    <name evidence="2" type="ORF">M6D89_02585</name>
</gene>
<sequence>MVYLGPITRLTPAKPKPATGYEPDRDLLITKRLPDQPPAFVERRKGDRRSRDRSTQFDSRSGTDRRRSHKHRVDIEV</sequence>
<evidence type="ECO:0000313" key="2">
    <source>
        <dbReference type="EMBL" id="MCP8898182.1"/>
    </source>
</evidence>
<name>A0A9X2KSJ4_9GAMM</name>
<feature type="region of interest" description="Disordered" evidence="1">
    <location>
        <begin position="1"/>
        <end position="77"/>
    </location>
</feature>
<dbReference type="Proteomes" id="UP001139319">
    <property type="component" value="Unassembled WGS sequence"/>
</dbReference>
<feature type="compositionally biased region" description="Basic and acidic residues" evidence="1">
    <location>
        <begin position="41"/>
        <end position="65"/>
    </location>
</feature>
<comment type="caution">
    <text evidence="2">The sequence shown here is derived from an EMBL/GenBank/DDBJ whole genome shotgun (WGS) entry which is preliminary data.</text>
</comment>
<keyword evidence="3" id="KW-1185">Reference proteome</keyword>
<feature type="compositionally biased region" description="Basic and acidic residues" evidence="1">
    <location>
        <begin position="22"/>
        <end position="34"/>
    </location>
</feature>
<protein>
    <submittedName>
        <fullName evidence="2">Uncharacterized protein</fullName>
    </submittedName>
</protein>
<feature type="compositionally biased region" description="Basic residues" evidence="1">
    <location>
        <begin position="66"/>
        <end position="77"/>
    </location>
</feature>
<dbReference type="AlphaFoldDB" id="A0A9X2KSJ4"/>
<reference evidence="2" key="1">
    <citation type="submission" date="2022-05" db="EMBL/GenBank/DDBJ databases">
        <authorList>
            <person name="Sun H.-N."/>
        </authorList>
    </citation>
    <scope>NUCLEOTIDE SEQUENCE</scope>
    <source>
        <strain evidence="2">HB14</strain>
    </source>
</reference>
<accession>A0A9X2KSJ4</accession>